<gene>
    <name evidence="2" type="ORF">ENN90_13830</name>
</gene>
<accession>A0A831LDL3</accession>
<dbReference type="PROSITE" id="PS50853">
    <property type="entry name" value="FN3"/>
    <property type="match status" value="1"/>
</dbReference>
<name>A0A831LDL3_9BACT</name>
<evidence type="ECO:0000259" key="1">
    <source>
        <dbReference type="PROSITE" id="PS50853"/>
    </source>
</evidence>
<protein>
    <submittedName>
        <fullName evidence="2">T9SS type A sorting domain-containing protein</fullName>
    </submittedName>
</protein>
<dbReference type="InterPro" id="IPR026444">
    <property type="entry name" value="Secre_tail"/>
</dbReference>
<dbReference type="NCBIfam" id="TIGR04183">
    <property type="entry name" value="Por_Secre_tail"/>
    <property type="match status" value="1"/>
</dbReference>
<dbReference type="InterPro" id="IPR013783">
    <property type="entry name" value="Ig-like_fold"/>
</dbReference>
<reference evidence="2" key="1">
    <citation type="journal article" date="2020" name="mSystems">
        <title>Genome- and Community-Level Interaction Insights into Carbon Utilization and Element Cycling Functions of Hydrothermarchaeota in Hydrothermal Sediment.</title>
        <authorList>
            <person name="Zhou Z."/>
            <person name="Liu Y."/>
            <person name="Xu W."/>
            <person name="Pan J."/>
            <person name="Luo Z.H."/>
            <person name="Li M."/>
        </authorList>
    </citation>
    <scope>NUCLEOTIDE SEQUENCE [LARGE SCALE GENOMIC DNA]</scope>
    <source>
        <strain evidence="2">SpSt-1217</strain>
    </source>
</reference>
<dbReference type="Pfam" id="PF18962">
    <property type="entry name" value="Por_Secre_tail"/>
    <property type="match status" value="1"/>
</dbReference>
<dbReference type="AlphaFoldDB" id="A0A831LDL3"/>
<dbReference type="InterPro" id="IPR036116">
    <property type="entry name" value="FN3_sf"/>
</dbReference>
<proteinExistence type="predicted"/>
<evidence type="ECO:0000313" key="2">
    <source>
        <dbReference type="EMBL" id="HDR52674.1"/>
    </source>
</evidence>
<dbReference type="Pfam" id="PF00041">
    <property type="entry name" value="fn3"/>
    <property type="match status" value="1"/>
</dbReference>
<dbReference type="Gene3D" id="2.60.40.10">
    <property type="entry name" value="Immunoglobulins"/>
    <property type="match status" value="1"/>
</dbReference>
<dbReference type="Gene3D" id="2.60.40.4070">
    <property type="match status" value="1"/>
</dbReference>
<dbReference type="CDD" id="cd00063">
    <property type="entry name" value="FN3"/>
    <property type="match status" value="1"/>
</dbReference>
<dbReference type="SUPFAM" id="SSF49265">
    <property type="entry name" value="Fibronectin type III"/>
    <property type="match status" value="1"/>
</dbReference>
<sequence length="578" mass="65862">MKKNYLSKLFYLIAFTFTIQYNLLAQINLPGFSWQYVTNPGLKLQLQRKNPSNYHMIYFKDFVSGREEHYNFCKFTYTGDTTNYSDAVYKFIITGDPNASRSEMKIEYNNYQQNGVYQMEGEMRFTVGSPGPNHVCQVWQNMIRSQNKILIYSMKTSDSGTLYVPSNQDRWGTFTPLKNVYTDYNNENDKWLKVNIIHNRVAREVSVYLNGELYNKYTHYEADGDYYFKFGAYGKPSGVGTNDCIIEWRNMKFFEAETDKTEKPAAPGNLKAYPVSSSEIRLTWTDESILEDQFKIEISEDSTNFTLIDSVTANKTTFLADELKAGEKYFFRIKAENQIGSSEFASVSEKTFPENVMYINDSETGTGLNQFNYSGNWSVVSGQNGNYNNDFTESNLANSTFSLQFSGTKIHVYGKKKPDSGTAGFGIDGAQMTVGDFHAPEETKKARIWSSEKLAPRNHTLNMLVLEHKLCRIDFVVVEPEEHILSSNDFKKTEGGLHVYPNPTNGMVTISFNTVANDRVKLTIFNLAGQPVKTLRESYETAGNKTLRFVTAGDLQSGIYFIQLITSSTESLVKFIVK</sequence>
<organism evidence="2">
    <name type="scientific">Mariniphaga anaerophila</name>
    <dbReference type="NCBI Taxonomy" id="1484053"/>
    <lineage>
        <taxon>Bacteria</taxon>
        <taxon>Pseudomonadati</taxon>
        <taxon>Bacteroidota</taxon>
        <taxon>Bacteroidia</taxon>
        <taxon>Marinilabiliales</taxon>
        <taxon>Prolixibacteraceae</taxon>
        <taxon>Mariniphaga</taxon>
    </lineage>
</organism>
<feature type="domain" description="Fibronectin type-III" evidence="1">
    <location>
        <begin position="266"/>
        <end position="355"/>
    </location>
</feature>
<dbReference type="Proteomes" id="UP000886047">
    <property type="component" value="Unassembled WGS sequence"/>
</dbReference>
<comment type="caution">
    <text evidence="2">The sequence shown here is derived from an EMBL/GenBank/DDBJ whole genome shotgun (WGS) entry which is preliminary data.</text>
</comment>
<dbReference type="Pfam" id="PF08787">
    <property type="entry name" value="Alginate_lyase2"/>
    <property type="match status" value="1"/>
</dbReference>
<dbReference type="InterPro" id="IPR014895">
    <property type="entry name" value="Alginate_lyase_2"/>
</dbReference>
<dbReference type="InterPro" id="IPR003961">
    <property type="entry name" value="FN3_dom"/>
</dbReference>
<dbReference type="EMBL" id="DSDK01000778">
    <property type="protein sequence ID" value="HDR52674.1"/>
    <property type="molecule type" value="Genomic_DNA"/>
</dbReference>
<dbReference type="SMART" id="SM00060">
    <property type="entry name" value="FN3"/>
    <property type="match status" value="1"/>
</dbReference>
<dbReference type="Gene3D" id="2.60.120.260">
    <property type="entry name" value="Galactose-binding domain-like"/>
    <property type="match status" value="1"/>
</dbReference>